<evidence type="ECO:0000313" key="6">
    <source>
        <dbReference type="Proteomes" id="UP000095280"/>
    </source>
</evidence>
<comment type="subcellular location">
    <subcellularLocation>
        <location evidence="3">Nucleus</location>
    </subcellularLocation>
</comment>
<keyword evidence="6" id="KW-1185">Reference proteome</keyword>
<feature type="DNA-binding region" description="Fork-head" evidence="3">
    <location>
        <begin position="203"/>
        <end position="307"/>
    </location>
</feature>
<dbReference type="InterPro" id="IPR001766">
    <property type="entry name" value="Fork_head_dom"/>
</dbReference>
<dbReference type="GO" id="GO:0005634">
    <property type="term" value="C:nucleus"/>
    <property type="evidence" value="ECO:0007669"/>
    <property type="project" value="UniProtKB-SubCell"/>
</dbReference>
<dbReference type="InterPro" id="IPR036388">
    <property type="entry name" value="WH-like_DNA-bd_sf"/>
</dbReference>
<feature type="compositionally biased region" description="Low complexity" evidence="4">
    <location>
        <begin position="124"/>
        <end position="154"/>
    </location>
</feature>
<accession>A0A1I8JNQ2</accession>
<feature type="region of interest" description="Disordered" evidence="4">
    <location>
        <begin position="121"/>
        <end position="167"/>
    </location>
</feature>
<keyword evidence="2 3" id="KW-0539">Nucleus</keyword>
<protein>
    <submittedName>
        <fullName evidence="7">Fork-head domain-containing protein</fullName>
    </submittedName>
</protein>
<feature type="compositionally biased region" description="Pro residues" evidence="4">
    <location>
        <begin position="155"/>
        <end position="166"/>
    </location>
</feature>
<dbReference type="GO" id="GO:0000978">
    <property type="term" value="F:RNA polymerase II cis-regulatory region sequence-specific DNA binding"/>
    <property type="evidence" value="ECO:0007669"/>
    <property type="project" value="TreeGrafter"/>
</dbReference>
<dbReference type="SUPFAM" id="SSF46785">
    <property type="entry name" value="Winged helix' DNA-binding domain"/>
    <property type="match status" value="1"/>
</dbReference>
<feature type="region of interest" description="Disordered" evidence="4">
    <location>
        <begin position="314"/>
        <end position="348"/>
    </location>
</feature>
<reference evidence="7" key="1">
    <citation type="submission" date="2016-11" db="UniProtKB">
        <authorList>
            <consortium name="WormBaseParasite"/>
        </authorList>
    </citation>
    <scope>IDENTIFICATION</scope>
</reference>
<dbReference type="GO" id="GO:0030154">
    <property type="term" value="P:cell differentiation"/>
    <property type="evidence" value="ECO:0007669"/>
    <property type="project" value="TreeGrafter"/>
</dbReference>
<dbReference type="PANTHER" id="PTHR11829">
    <property type="entry name" value="FORKHEAD BOX PROTEIN"/>
    <property type="match status" value="1"/>
</dbReference>
<dbReference type="GO" id="GO:0009653">
    <property type="term" value="P:anatomical structure morphogenesis"/>
    <property type="evidence" value="ECO:0007669"/>
    <property type="project" value="TreeGrafter"/>
</dbReference>
<dbReference type="PROSITE" id="PS00658">
    <property type="entry name" value="FORK_HEAD_2"/>
    <property type="match status" value="1"/>
</dbReference>
<dbReference type="SMART" id="SM00339">
    <property type="entry name" value="FH"/>
    <property type="match status" value="1"/>
</dbReference>
<dbReference type="PROSITE" id="PS50039">
    <property type="entry name" value="FORK_HEAD_3"/>
    <property type="match status" value="1"/>
</dbReference>
<evidence type="ECO:0000256" key="4">
    <source>
        <dbReference type="SAM" id="MobiDB-lite"/>
    </source>
</evidence>
<evidence type="ECO:0000256" key="1">
    <source>
        <dbReference type="ARBA" id="ARBA00023125"/>
    </source>
</evidence>
<dbReference type="Gene3D" id="1.10.10.10">
    <property type="entry name" value="Winged helix-like DNA-binding domain superfamily/Winged helix DNA-binding domain"/>
    <property type="match status" value="1"/>
</dbReference>
<dbReference type="WBParaSite" id="snap_masked-unitig_22468-processed-gene-0.1-mRNA-1">
    <property type="protein sequence ID" value="snap_masked-unitig_22468-processed-gene-0.1-mRNA-1"/>
    <property type="gene ID" value="snap_masked-unitig_22468-processed-gene-0.1"/>
</dbReference>
<evidence type="ECO:0000256" key="2">
    <source>
        <dbReference type="ARBA" id="ARBA00023242"/>
    </source>
</evidence>
<dbReference type="InterPro" id="IPR050211">
    <property type="entry name" value="FOX_domain-containing"/>
</dbReference>
<keyword evidence="1 3" id="KW-0238">DNA-binding</keyword>
<name>A0A1I8JNQ2_9PLAT</name>
<organism evidence="6 7">
    <name type="scientific">Macrostomum lignano</name>
    <dbReference type="NCBI Taxonomy" id="282301"/>
    <lineage>
        <taxon>Eukaryota</taxon>
        <taxon>Metazoa</taxon>
        <taxon>Spiralia</taxon>
        <taxon>Lophotrochozoa</taxon>
        <taxon>Platyhelminthes</taxon>
        <taxon>Rhabditophora</taxon>
        <taxon>Macrostomorpha</taxon>
        <taxon>Macrostomida</taxon>
        <taxon>Macrostomidae</taxon>
        <taxon>Macrostomum</taxon>
    </lineage>
</organism>
<dbReference type="AlphaFoldDB" id="A0A1I8JNQ2"/>
<feature type="region of interest" description="Disordered" evidence="4">
    <location>
        <begin position="1"/>
        <end position="31"/>
    </location>
</feature>
<evidence type="ECO:0000256" key="3">
    <source>
        <dbReference type="PROSITE-ProRule" id="PRU00089"/>
    </source>
</evidence>
<dbReference type="PRINTS" id="PR00053">
    <property type="entry name" value="FORKHEAD"/>
</dbReference>
<sequence>MSTEPDSADERPASSASAHHQQKQQTPATPAAATAAAAASCQRVAFFAIVSRRESRCSSGRGGSLQRLINCQRSRSFIRISSCHRLSEPSGAAARISGCCRRLLPLPLRWSAAPICTRCRTAAHPPSSSNSSTSSSNSSTSQHQQQHHQQQSFPHQPPPTPHPAFLPPHVSAATADLIYKATAAGADPRQFLPASLFLPEEPKPNHSYIWPDRHGHPQLQGEEDGVLSDIYQWILDNYPYFRTRGSGWRNSIRHNLSLNDCFVKCFWLAAPPTARVALGLLIWSIHPANLDDFSEATSAGVAAQRKVRKAMGLACPDDEVRTRRPRRQPAPTNASTGRPQPPWQPLPQRPAQISACNDVIVSAGARFCNISSSSSISRRSRLPATVFWATLTPLRWYDGSEASTWLVLLAPAGGGVYAANVDNVESDSTA</sequence>
<dbReference type="GO" id="GO:0000981">
    <property type="term" value="F:DNA-binding transcription factor activity, RNA polymerase II-specific"/>
    <property type="evidence" value="ECO:0007669"/>
    <property type="project" value="TreeGrafter"/>
</dbReference>
<proteinExistence type="predicted"/>
<dbReference type="PANTHER" id="PTHR11829:SF343">
    <property type="entry name" value="FORK-HEAD DOMAIN-CONTAINING PROTEIN"/>
    <property type="match status" value="1"/>
</dbReference>
<feature type="compositionally biased region" description="Low complexity" evidence="4">
    <location>
        <begin position="13"/>
        <end position="31"/>
    </location>
</feature>
<dbReference type="Proteomes" id="UP000095280">
    <property type="component" value="Unplaced"/>
</dbReference>
<evidence type="ECO:0000313" key="7">
    <source>
        <dbReference type="WBParaSite" id="snap_masked-unitig_22468-processed-gene-0.1-mRNA-1"/>
    </source>
</evidence>
<evidence type="ECO:0000259" key="5">
    <source>
        <dbReference type="PROSITE" id="PS50039"/>
    </source>
</evidence>
<feature type="compositionally biased region" description="Pro residues" evidence="4">
    <location>
        <begin position="339"/>
        <end position="348"/>
    </location>
</feature>
<feature type="domain" description="Fork-head" evidence="5">
    <location>
        <begin position="203"/>
        <end position="307"/>
    </location>
</feature>
<dbReference type="Pfam" id="PF00250">
    <property type="entry name" value="Forkhead"/>
    <property type="match status" value="1"/>
</dbReference>
<dbReference type="InterPro" id="IPR036390">
    <property type="entry name" value="WH_DNA-bd_sf"/>
</dbReference>
<dbReference type="InterPro" id="IPR030456">
    <property type="entry name" value="TF_fork_head_CS_2"/>
</dbReference>